<dbReference type="InterPro" id="IPR003661">
    <property type="entry name" value="HisK_dim/P_dom"/>
</dbReference>
<dbReference type="CDD" id="cd00082">
    <property type="entry name" value="HisKA"/>
    <property type="match status" value="1"/>
</dbReference>
<dbReference type="Gene3D" id="6.10.340.10">
    <property type="match status" value="1"/>
</dbReference>
<dbReference type="PANTHER" id="PTHR45436">
    <property type="entry name" value="SENSOR HISTIDINE KINASE YKOH"/>
    <property type="match status" value="1"/>
</dbReference>
<evidence type="ECO:0000256" key="1">
    <source>
        <dbReference type="ARBA" id="ARBA00000085"/>
    </source>
</evidence>
<evidence type="ECO:0000256" key="8">
    <source>
        <dbReference type="ARBA" id="ARBA00022989"/>
    </source>
</evidence>
<comment type="catalytic activity">
    <reaction evidence="1">
        <text>ATP + protein L-histidine = ADP + protein N-phospho-L-histidine.</text>
        <dbReference type="EC" id="2.7.13.3"/>
    </reaction>
</comment>
<dbReference type="EMBL" id="CP001769">
    <property type="protein sequence ID" value="ADB39461.1"/>
    <property type="molecule type" value="Genomic_DNA"/>
</dbReference>
<keyword evidence="14" id="KW-1185">Reference proteome</keyword>
<dbReference type="SUPFAM" id="SSF158472">
    <property type="entry name" value="HAMP domain-like"/>
    <property type="match status" value="1"/>
</dbReference>
<evidence type="ECO:0000256" key="7">
    <source>
        <dbReference type="ARBA" id="ARBA00022777"/>
    </source>
</evidence>
<dbReference type="SMART" id="SM00387">
    <property type="entry name" value="HATPase_c"/>
    <property type="match status" value="1"/>
</dbReference>
<feature type="transmembrane region" description="Helical" evidence="10">
    <location>
        <begin position="6"/>
        <end position="27"/>
    </location>
</feature>
<accession>D2QPF3</accession>
<evidence type="ECO:0000256" key="10">
    <source>
        <dbReference type="SAM" id="Phobius"/>
    </source>
</evidence>
<dbReference type="EC" id="2.7.13.3" evidence="3"/>
<dbReference type="CDD" id="cd06225">
    <property type="entry name" value="HAMP"/>
    <property type="match status" value="1"/>
</dbReference>
<dbReference type="CDD" id="cd00075">
    <property type="entry name" value="HATPase"/>
    <property type="match status" value="1"/>
</dbReference>
<name>D2QPF3_SPILD</name>
<dbReference type="Proteomes" id="UP000002028">
    <property type="component" value="Chromosome"/>
</dbReference>
<feature type="domain" description="HAMP" evidence="12">
    <location>
        <begin position="167"/>
        <end position="220"/>
    </location>
</feature>
<evidence type="ECO:0000256" key="3">
    <source>
        <dbReference type="ARBA" id="ARBA00012438"/>
    </source>
</evidence>
<dbReference type="HOGENOM" id="CLU_000445_89_6_10"/>
<dbReference type="eggNOG" id="COG2770">
    <property type="taxonomic scope" value="Bacteria"/>
</dbReference>
<reference evidence="13 14" key="1">
    <citation type="journal article" date="2010" name="Stand. Genomic Sci.">
        <title>Complete genome sequence of Spirosoma linguale type strain (1).</title>
        <authorList>
            <person name="Lail K."/>
            <person name="Sikorski J."/>
            <person name="Saunders E."/>
            <person name="Lapidus A."/>
            <person name="Glavina Del Rio T."/>
            <person name="Copeland A."/>
            <person name="Tice H."/>
            <person name="Cheng J.-F."/>
            <person name="Lucas S."/>
            <person name="Nolan M."/>
            <person name="Bruce D."/>
            <person name="Goodwin L."/>
            <person name="Pitluck S."/>
            <person name="Ivanova N."/>
            <person name="Mavromatis K."/>
            <person name="Ovchinnikova G."/>
            <person name="Pati A."/>
            <person name="Chen A."/>
            <person name="Palaniappan K."/>
            <person name="Land M."/>
            <person name="Hauser L."/>
            <person name="Chang Y.-J."/>
            <person name="Jeffries C.D."/>
            <person name="Chain P."/>
            <person name="Brettin T."/>
            <person name="Detter J.C."/>
            <person name="Schuetze A."/>
            <person name="Rohde M."/>
            <person name="Tindall B.J."/>
            <person name="Goeker M."/>
            <person name="Bristow J."/>
            <person name="Eisen J.A."/>
            <person name="Markowitz V."/>
            <person name="Hugenholtz P."/>
            <person name="Kyrpides N.C."/>
            <person name="Klenk H.-P."/>
            <person name="Chen F."/>
        </authorList>
    </citation>
    <scope>NUCLEOTIDE SEQUENCE [LARGE SCALE GENOMIC DNA]</scope>
    <source>
        <strain evidence="14">ATCC 33905 / DSM 74 / LMG 10896 / Claus 1</strain>
    </source>
</reference>
<evidence type="ECO:0000313" key="13">
    <source>
        <dbReference type="EMBL" id="ADB39461.1"/>
    </source>
</evidence>
<protein>
    <recommendedName>
        <fullName evidence="3">histidine kinase</fullName>
        <ecNumber evidence="3">2.7.13.3</ecNumber>
    </recommendedName>
</protein>
<gene>
    <name evidence="13" type="ordered locus">Slin_3453</name>
</gene>
<dbReference type="GO" id="GO:0005886">
    <property type="term" value="C:plasma membrane"/>
    <property type="evidence" value="ECO:0007669"/>
    <property type="project" value="TreeGrafter"/>
</dbReference>
<dbReference type="InterPro" id="IPR036097">
    <property type="entry name" value="HisK_dim/P_sf"/>
</dbReference>
<dbReference type="InterPro" id="IPR003660">
    <property type="entry name" value="HAMP_dom"/>
</dbReference>
<organism evidence="13 14">
    <name type="scientific">Spirosoma linguale (strain ATCC 33905 / DSM 74 / LMG 10896 / Claus 1)</name>
    <dbReference type="NCBI Taxonomy" id="504472"/>
    <lineage>
        <taxon>Bacteria</taxon>
        <taxon>Pseudomonadati</taxon>
        <taxon>Bacteroidota</taxon>
        <taxon>Cytophagia</taxon>
        <taxon>Cytophagales</taxon>
        <taxon>Cytophagaceae</taxon>
        <taxon>Spirosoma</taxon>
    </lineage>
</organism>
<keyword evidence="10" id="KW-0472">Membrane</keyword>
<evidence type="ECO:0000256" key="4">
    <source>
        <dbReference type="ARBA" id="ARBA00022553"/>
    </source>
</evidence>
<keyword evidence="9" id="KW-0902">Two-component regulatory system</keyword>
<dbReference type="RefSeq" id="WP_012927982.1">
    <property type="nucleotide sequence ID" value="NC_013730.1"/>
</dbReference>
<feature type="domain" description="Histidine kinase" evidence="11">
    <location>
        <begin position="228"/>
        <end position="439"/>
    </location>
</feature>
<dbReference type="Gene3D" id="3.30.565.10">
    <property type="entry name" value="Histidine kinase-like ATPase, C-terminal domain"/>
    <property type="match status" value="1"/>
</dbReference>
<dbReference type="InterPro" id="IPR003594">
    <property type="entry name" value="HATPase_dom"/>
</dbReference>
<evidence type="ECO:0000256" key="9">
    <source>
        <dbReference type="ARBA" id="ARBA00023012"/>
    </source>
</evidence>
<keyword evidence="7 13" id="KW-0418">Kinase</keyword>
<dbReference type="AlphaFoldDB" id="D2QPF3"/>
<keyword evidence="6 10" id="KW-0812">Transmembrane</keyword>
<dbReference type="PROSITE" id="PS50885">
    <property type="entry name" value="HAMP"/>
    <property type="match status" value="1"/>
</dbReference>
<dbReference type="STRING" id="504472.Slin_3453"/>
<proteinExistence type="predicted"/>
<dbReference type="eggNOG" id="COG0642">
    <property type="taxonomic scope" value="Bacteria"/>
</dbReference>
<dbReference type="Pfam" id="PF00512">
    <property type="entry name" value="HisKA"/>
    <property type="match status" value="1"/>
</dbReference>
<dbReference type="KEGG" id="sli:Slin_3453"/>
<dbReference type="PROSITE" id="PS50109">
    <property type="entry name" value="HIS_KIN"/>
    <property type="match status" value="1"/>
</dbReference>
<dbReference type="SUPFAM" id="SSF55874">
    <property type="entry name" value="ATPase domain of HSP90 chaperone/DNA topoisomerase II/histidine kinase"/>
    <property type="match status" value="1"/>
</dbReference>
<sequence length="445" mass="50143">MSLRSRIVLAVTAVFAIVSLFTGWLMLDHAEKSLRIAFDRTTQTRADWLLSQISTDPVVLPLPTDRERMQVLYQAYGQTRELFKSPGFPNKPVSTHRRRHAGERPYSYRAITSQVNTEQAPDGRIVLTLAVPDINLQQDITRLRLVFGIGWLLSLGLAFIGGYGVAGWLLRPIQSIVDQANTISNATDSSRIALPKTKDELYQLTDTLNRMLGRIRENIDLQRNFFGAAAHELRTPLTIMKTGLEVTLDNERVDESLKPFLAGQLDEVSRLSRLLDEFLTLSRPEDTAQTLRLSEVNIPQLVKKCLNQLVILAAEYDVDTTVEFGEPTAETYLTDAVKLEHVLLNLIENAIKYAVSGTYIHVSVAYEYGWIIRVQNQTVRVGGPTLDLVQPYFQADPLKEGHGLGLWISHRLTMLLGGKLRLEWQSFTFTSELSLPVTINQHSFS</sequence>
<keyword evidence="8 10" id="KW-1133">Transmembrane helix</keyword>
<dbReference type="Gene3D" id="1.10.287.130">
    <property type="match status" value="1"/>
</dbReference>
<dbReference type="InterPro" id="IPR036890">
    <property type="entry name" value="HATPase_C_sf"/>
</dbReference>
<dbReference type="PANTHER" id="PTHR45436:SF5">
    <property type="entry name" value="SENSOR HISTIDINE KINASE TRCS"/>
    <property type="match status" value="1"/>
</dbReference>
<comment type="subcellular location">
    <subcellularLocation>
        <location evidence="2">Membrane</location>
    </subcellularLocation>
</comment>
<evidence type="ECO:0000256" key="2">
    <source>
        <dbReference type="ARBA" id="ARBA00004370"/>
    </source>
</evidence>
<dbReference type="SMART" id="SM00304">
    <property type="entry name" value="HAMP"/>
    <property type="match status" value="1"/>
</dbReference>
<dbReference type="InterPro" id="IPR050428">
    <property type="entry name" value="TCS_sensor_his_kinase"/>
</dbReference>
<feature type="transmembrane region" description="Helical" evidence="10">
    <location>
        <begin position="145"/>
        <end position="170"/>
    </location>
</feature>
<evidence type="ECO:0000256" key="6">
    <source>
        <dbReference type="ARBA" id="ARBA00022692"/>
    </source>
</evidence>
<keyword evidence="4" id="KW-0597">Phosphoprotein</keyword>
<keyword evidence="5" id="KW-0808">Transferase</keyword>
<dbReference type="GO" id="GO:0000155">
    <property type="term" value="F:phosphorelay sensor kinase activity"/>
    <property type="evidence" value="ECO:0007669"/>
    <property type="project" value="InterPro"/>
</dbReference>
<dbReference type="SUPFAM" id="SSF47384">
    <property type="entry name" value="Homodimeric domain of signal transducing histidine kinase"/>
    <property type="match status" value="1"/>
</dbReference>
<evidence type="ECO:0000259" key="12">
    <source>
        <dbReference type="PROSITE" id="PS50885"/>
    </source>
</evidence>
<dbReference type="SMART" id="SM00388">
    <property type="entry name" value="HisKA"/>
    <property type="match status" value="1"/>
</dbReference>
<dbReference type="Pfam" id="PF00672">
    <property type="entry name" value="HAMP"/>
    <property type="match status" value="1"/>
</dbReference>
<dbReference type="InterPro" id="IPR005467">
    <property type="entry name" value="His_kinase_dom"/>
</dbReference>
<evidence type="ECO:0000313" key="14">
    <source>
        <dbReference type="Proteomes" id="UP000002028"/>
    </source>
</evidence>
<evidence type="ECO:0000259" key="11">
    <source>
        <dbReference type="PROSITE" id="PS50109"/>
    </source>
</evidence>
<evidence type="ECO:0000256" key="5">
    <source>
        <dbReference type="ARBA" id="ARBA00022679"/>
    </source>
</evidence>
<dbReference type="Pfam" id="PF02518">
    <property type="entry name" value="HATPase_c"/>
    <property type="match status" value="1"/>
</dbReference>